<dbReference type="InParanoid" id="A0A1Z5KTF3"/>
<name>A0A1Z5KTF3_FISSO</name>
<evidence type="ECO:0000313" key="2">
    <source>
        <dbReference type="Proteomes" id="UP000198406"/>
    </source>
</evidence>
<evidence type="ECO:0000313" key="1">
    <source>
        <dbReference type="EMBL" id="GAX29600.1"/>
    </source>
</evidence>
<protein>
    <submittedName>
        <fullName evidence="1">Uncharacterized protein</fullName>
    </submittedName>
</protein>
<dbReference type="AlphaFoldDB" id="A0A1Z5KTF3"/>
<reference evidence="1 2" key="1">
    <citation type="journal article" date="2015" name="Plant Cell">
        <title>Oil accumulation by the oleaginous diatom Fistulifera solaris as revealed by the genome and transcriptome.</title>
        <authorList>
            <person name="Tanaka T."/>
            <person name="Maeda Y."/>
            <person name="Veluchamy A."/>
            <person name="Tanaka M."/>
            <person name="Abida H."/>
            <person name="Marechal E."/>
            <person name="Bowler C."/>
            <person name="Muto M."/>
            <person name="Sunaga Y."/>
            <person name="Tanaka M."/>
            <person name="Yoshino T."/>
            <person name="Taniguchi T."/>
            <person name="Fukuda Y."/>
            <person name="Nemoto M."/>
            <person name="Matsumoto M."/>
            <person name="Wong P.S."/>
            <person name="Aburatani S."/>
            <person name="Fujibuchi W."/>
        </authorList>
    </citation>
    <scope>NUCLEOTIDE SEQUENCE [LARGE SCALE GENOMIC DNA]</scope>
    <source>
        <strain evidence="1 2">JPCC DA0580</strain>
    </source>
</reference>
<dbReference type="EMBL" id="BDSP01000293">
    <property type="protein sequence ID" value="GAX29600.1"/>
    <property type="molecule type" value="Genomic_DNA"/>
</dbReference>
<gene>
    <name evidence="1" type="ORF">FisN_2Hh159</name>
</gene>
<accession>A0A1Z5KTF3</accession>
<organism evidence="1 2">
    <name type="scientific">Fistulifera solaris</name>
    <name type="common">Oleaginous diatom</name>
    <dbReference type="NCBI Taxonomy" id="1519565"/>
    <lineage>
        <taxon>Eukaryota</taxon>
        <taxon>Sar</taxon>
        <taxon>Stramenopiles</taxon>
        <taxon>Ochrophyta</taxon>
        <taxon>Bacillariophyta</taxon>
        <taxon>Bacillariophyceae</taxon>
        <taxon>Bacillariophycidae</taxon>
        <taxon>Naviculales</taxon>
        <taxon>Naviculaceae</taxon>
        <taxon>Fistulifera</taxon>
    </lineage>
</organism>
<keyword evidence="2" id="KW-1185">Reference proteome</keyword>
<sequence>MTPFLSEAMESPRSSGHRVTFNNTVKSCIVERITIILDRDEVWYSSQECQSMRRQCEQIANLVRAGGSFRESESNTTRGLEGMLAEDQLRRRYSVKYAVSEELYRQRLNDEYDPDGVAEASLEVSRESVEDAIRKAEGDAEAAAQWIEQVTQREEAEAAATARRKFRGNSSILNIKSKSPFRRAKLVELSKAANPFRKMKLKMDE</sequence>
<dbReference type="Proteomes" id="UP000198406">
    <property type="component" value="Unassembled WGS sequence"/>
</dbReference>
<comment type="caution">
    <text evidence="1">The sequence shown here is derived from an EMBL/GenBank/DDBJ whole genome shotgun (WGS) entry which is preliminary data.</text>
</comment>
<proteinExistence type="predicted"/>